<evidence type="ECO:0000313" key="9">
    <source>
        <dbReference type="Proteomes" id="UP001301769"/>
    </source>
</evidence>
<reference evidence="8" key="1">
    <citation type="journal article" date="2023" name="Mol. Phylogenet. Evol.">
        <title>Genome-scale phylogeny and comparative genomics of the fungal order Sordariales.</title>
        <authorList>
            <person name="Hensen N."/>
            <person name="Bonometti L."/>
            <person name="Westerberg I."/>
            <person name="Brannstrom I.O."/>
            <person name="Guillou S."/>
            <person name="Cros-Aarteil S."/>
            <person name="Calhoun S."/>
            <person name="Haridas S."/>
            <person name="Kuo A."/>
            <person name="Mondo S."/>
            <person name="Pangilinan J."/>
            <person name="Riley R."/>
            <person name="LaButti K."/>
            <person name="Andreopoulos B."/>
            <person name="Lipzen A."/>
            <person name="Chen C."/>
            <person name="Yan M."/>
            <person name="Daum C."/>
            <person name="Ng V."/>
            <person name="Clum A."/>
            <person name="Steindorff A."/>
            <person name="Ohm R.A."/>
            <person name="Martin F."/>
            <person name="Silar P."/>
            <person name="Natvig D.O."/>
            <person name="Lalanne C."/>
            <person name="Gautier V."/>
            <person name="Ament-Velasquez S.L."/>
            <person name="Kruys A."/>
            <person name="Hutchinson M.I."/>
            <person name="Powell A.J."/>
            <person name="Barry K."/>
            <person name="Miller A.N."/>
            <person name="Grigoriev I.V."/>
            <person name="Debuchy R."/>
            <person name="Gladieux P."/>
            <person name="Hiltunen Thoren M."/>
            <person name="Johannesson H."/>
        </authorList>
    </citation>
    <scope>NUCLEOTIDE SEQUENCE</scope>
    <source>
        <strain evidence="8">PSN293</strain>
    </source>
</reference>
<evidence type="ECO:0000313" key="8">
    <source>
        <dbReference type="EMBL" id="KAK4213710.1"/>
    </source>
</evidence>
<organism evidence="8 9">
    <name type="scientific">Rhypophila decipiens</name>
    <dbReference type="NCBI Taxonomy" id="261697"/>
    <lineage>
        <taxon>Eukaryota</taxon>
        <taxon>Fungi</taxon>
        <taxon>Dikarya</taxon>
        <taxon>Ascomycota</taxon>
        <taxon>Pezizomycotina</taxon>
        <taxon>Sordariomycetes</taxon>
        <taxon>Sordariomycetidae</taxon>
        <taxon>Sordariales</taxon>
        <taxon>Naviculisporaceae</taxon>
        <taxon>Rhypophila</taxon>
    </lineage>
</organism>
<keyword evidence="5" id="KW-0540">Nuclease</keyword>
<name>A0AAN6Y9B2_9PEZI</name>
<comment type="cofactor">
    <cofactor evidence="1">
        <name>[4Fe-4S] cluster</name>
        <dbReference type="ChEBI" id="CHEBI:49883"/>
    </cofactor>
</comment>
<feature type="region of interest" description="Disordered" evidence="7">
    <location>
        <begin position="424"/>
        <end position="464"/>
    </location>
</feature>
<dbReference type="AlphaFoldDB" id="A0AAN6Y9B2"/>
<dbReference type="EMBL" id="MU858105">
    <property type="protein sequence ID" value="KAK4213710.1"/>
    <property type="molecule type" value="Genomic_DNA"/>
</dbReference>
<dbReference type="GO" id="GO:0036297">
    <property type="term" value="P:interstrand cross-link repair"/>
    <property type="evidence" value="ECO:0007669"/>
    <property type="project" value="TreeGrafter"/>
</dbReference>
<dbReference type="GO" id="GO:0051539">
    <property type="term" value="F:4 iron, 4 sulfur cluster binding"/>
    <property type="evidence" value="ECO:0007669"/>
    <property type="project" value="UniProtKB-KW"/>
</dbReference>
<evidence type="ECO:0000256" key="7">
    <source>
        <dbReference type="SAM" id="MobiDB-lite"/>
    </source>
</evidence>
<evidence type="ECO:0000256" key="4">
    <source>
        <dbReference type="ARBA" id="ARBA00022485"/>
    </source>
</evidence>
<gene>
    <name evidence="8" type="ORF">QBC37DRAFT_422675</name>
</gene>
<protein>
    <submittedName>
        <fullName evidence="8">Exonuclease V</fullName>
    </submittedName>
</protein>
<keyword evidence="4" id="KW-0408">Iron</keyword>
<dbReference type="GO" id="GO:0005634">
    <property type="term" value="C:nucleus"/>
    <property type="evidence" value="ECO:0007669"/>
    <property type="project" value="TreeGrafter"/>
</dbReference>
<evidence type="ECO:0000256" key="1">
    <source>
        <dbReference type="ARBA" id="ARBA00001966"/>
    </source>
</evidence>
<keyword evidence="4" id="KW-0479">Metal-binding</keyword>
<comment type="caution">
    <text evidence="8">The sequence shown here is derived from an EMBL/GenBank/DDBJ whole genome shotgun (WGS) entry which is preliminary data.</text>
</comment>
<dbReference type="PANTHER" id="PTHR14464:SF4">
    <property type="entry name" value="EXONUCLEASE V"/>
    <property type="match status" value="1"/>
</dbReference>
<evidence type="ECO:0000256" key="3">
    <source>
        <dbReference type="ARBA" id="ARBA00011245"/>
    </source>
</evidence>
<feature type="compositionally biased region" description="Polar residues" evidence="7">
    <location>
        <begin position="429"/>
        <end position="441"/>
    </location>
</feature>
<evidence type="ECO:0000256" key="5">
    <source>
        <dbReference type="ARBA" id="ARBA00022722"/>
    </source>
</evidence>
<accession>A0AAN6Y9B2</accession>
<dbReference type="GO" id="GO:0045145">
    <property type="term" value="F:single-stranded DNA 5'-3' DNA exonuclease activity"/>
    <property type="evidence" value="ECO:0007669"/>
    <property type="project" value="InterPro"/>
</dbReference>
<evidence type="ECO:0000256" key="6">
    <source>
        <dbReference type="ARBA" id="ARBA00022839"/>
    </source>
</evidence>
<keyword evidence="6 8" id="KW-0269">Exonuclease</keyword>
<comment type="similarity">
    <text evidence="2">Belongs to the EXO5 family.</text>
</comment>
<dbReference type="Pfam" id="PF09810">
    <property type="entry name" value="Exo5"/>
    <property type="match status" value="1"/>
</dbReference>
<dbReference type="GO" id="GO:0005739">
    <property type="term" value="C:mitochondrion"/>
    <property type="evidence" value="ECO:0007669"/>
    <property type="project" value="TreeGrafter"/>
</dbReference>
<evidence type="ECO:0000256" key="2">
    <source>
        <dbReference type="ARBA" id="ARBA00009797"/>
    </source>
</evidence>
<proteinExistence type="inferred from homology"/>
<keyword evidence="9" id="KW-1185">Reference proteome</keyword>
<keyword evidence="4" id="KW-0004">4Fe-4S</keyword>
<comment type="subunit">
    <text evidence="3">Monomer.</text>
</comment>
<dbReference type="InterPro" id="IPR019190">
    <property type="entry name" value="EXOV"/>
</dbReference>
<dbReference type="Proteomes" id="UP001301769">
    <property type="component" value="Unassembled WGS sequence"/>
</dbReference>
<dbReference type="PANTHER" id="PTHR14464">
    <property type="entry name" value="EXONUCLEASE V"/>
    <property type="match status" value="1"/>
</dbReference>
<keyword evidence="6 8" id="KW-0378">Hydrolase</keyword>
<feature type="region of interest" description="Disordered" evidence="7">
    <location>
        <begin position="89"/>
        <end position="190"/>
    </location>
</feature>
<keyword evidence="4" id="KW-0411">Iron-sulfur</keyword>
<reference evidence="8" key="2">
    <citation type="submission" date="2023-05" db="EMBL/GenBank/DDBJ databases">
        <authorList>
            <consortium name="Lawrence Berkeley National Laboratory"/>
            <person name="Steindorff A."/>
            <person name="Hensen N."/>
            <person name="Bonometti L."/>
            <person name="Westerberg I."/>
            <person name="Brannstrom I.O."/>
            <person name="Guillou S."/>
            <person name="Cros-Aarteil S."/>
            <person name="Calhoun S."/>
            <person name="Haridas S."/>
            <person name="Kuo A."/>
            <person name="Mondo S."/>
            <person name="Pangilinan J."/>
            <person name="Riley R."/>
            <person name="Labutti K."/>
            <person name="Andreopoulos B."/>
            <person name="Lipzen A."/>
            <person name="Chen C."/>
            <person name="Yanf M."/>
            <person name="Daum C."/>
            <person name="Ng V."/>
            <person name="Clum A."/>
            <person name="Ohm R."/>
            <person name="Martin F."/>
            <person name="Silar P."/>
            <person name="Natvig D."/>
            <person name="Lalanne C."/>
            <person name="Gautier V."/>
            <person name="Ament-Velasquez S.L."/>
            <person name="Kruys A."/>
            <person name="Hutchinson M.I."/>
            <person name="Powell A.J."/>
            <person name="Barry K."/>
            <person name="Miller A.N."/>
            <person name="Grigoriev I.V."/>
            <person name="Debuchy R."/>
            <person name="Gladieux P."/>
            <person name="Thoren M.H."/>
            <person name="Johannesson H."/>
        </authorList>
    </citation>
    <scope>NUCLEOTIDE SEQUENCE</scope>
    <source>
        <strain evidence="8">PSN293</strain>
    </source>
</reference>
<sequence length="609" mass="67717">MARQDSDSDSDSSYGYDFTAEDEELITVLVDRVARSPQPTQPAPSLQNLASISASPVPTSVLAVDPALEDISEDDLDFDLAELEASFATNLPPAPNRAPSVVPSEIIRDDLPGSNKRRLSPSITRDLEDGHSALAAKSKPHTEPAAAGPPDVNYPDISRALSAVKQVNETPNPEEDSSDTQKQRSPLHRFRTFPKKPFSVSDLAAGAWCELQYYYILTRLPGGKKTQTAAMKCGSDVHTTLEREVYTPVVVEIQKKEDNFGLKIWNIIQGLRTLRDTGLTRELEVWGVVDGNFVNGVIDVLSYENPDPELEEDVISSRGGSQSPPSSQQKVIGISEFFPTGTPADRCVYITDVKTRASKSPPSKVQVRGTIIQLFLYHRFLSEMASDKLDYIALFERYAVNPDEPFSDLFMAQIASLHEEIFGNEDSKSTGSWCSDSSDTEAPTEFHTAVTSASKLSPDDPKPHEETLKYRTLRALIPLLKFEIQLTFPKGASSLGQIVAVQYRYRQRGRADSGGGANNDEVDERRNGKVICTNTHFVEHSILDLYLKDDLQWWRAEREPRGVPLEEAFKCRSCEFVDSCEWRNNLDQEALRKARKKGKTRSGKTSPAW</sequence>